<accession>A0ABQ2GND4</accession>
<dbReference type="PANTHER" id="PTHR15239:SF6">
    <property type="entry name" value="RIBOSOME QUALITY CONTROL COMPLEX SUBUNIT NEMF"/>
    <property type="match status" value="1"/>
</dbReference>
<name>A0ABQ2GND4_9DEIO</name>
<evidence type="ECO:0000256" key="2">
    <source>
        <dbReference type="SAM" id="MobiDB-lite"/>
    </source>
</evidence>
<dbReference type="Gene3D" id="2.30.310.10">
    <property type="entry name" value="ibrinogen binding protein from staphylococcus aureus domain"/>
    <property type="match status" value="1"/>
</dbReference>
<feature type="region of interest" description="Disordered" evidence="2">
    <location>
        <begin position="153"/>
        <end position="173"/>
    </location>
</feature>
<dbReference type="Pfam" id="PF05670">
    <property type="entry name" value="NFACT-R_1"/>
    <property type="match status" value="1"/>
</dbReference>
<keyword evidence="1" id="KW-0175">Coiled coil</keyword>
<dbReference type="PANTHER" id="PTHR15239">
    <property type="entry name" value="NUCLEAR EXPORT MEDIATOR FACTOR NEMF"/>
    <property type="match status" value="1"/>
</dbReference>
<keyword evidence="5" id="KW-1185">Reference proteome</keyword>
<reference evidence="5" key="1">
    <citation type="journal article" date="2019" name="Int. J. Syst. Evol. Microbiol.">
        <title>The Global Catalogue of Microorganisms (GCM) 10K type strain sequencing project: providing services to taxonomists for standard genome sequencing and annotation.</title>
        <authorList>
            <consortium name="The Broad Institute Genomics Platform"/>
            <consortium name="The Broad Institute Genome Sequencing Center for Infectious Disease"/>
            <person name="Wu L."/>
            <person name="Ma J."/>
        </authorList>
    </citation>
    <scope>NUCLEOTIDE SEQUENCE [LARGE SCALE GENOMIC DNA]</scope>
    <source>
        <strain evidence="5">JCM 15443</strain>
    </source>
</reference>
<dbReference type="EMBL" id="BMOM01000006">
    <property type="protein sequence ID" value="GGM04776.1"/>
    <property type="molecule type" value="Genomic_DNA"/>
</dbReference>
<organism evidence="4 5">
    <name type="scientific">Deinococcus aerophilus</name>
    <dbReference type="NCBI Taxonomy" id="522488"/>
    <lineage>
        <taxon>Bacteria</taxon>
        <taxon>Thermotogati</taxon>
        <taxon>Deinococcota</taxon>
        <taxon>Deinococci</taxon>
        <taxon>Deinococcales</taxon>
        <taxon>Deinococcaceae</taxon>
        <taxon>Deinococcus</taxon>
    </lineage>
</organism>
<dbReference type="Pfam" id="PF05833">
    <property type="entry name" value="NFACT_N"/>
    <property type="match status" value="2"/>
</dbReference>
<feature type="domain" description="NFACT RNA-binding" evidence="3">
    <location>
        <begin position="407"/>
        <end position="491"/>
    </location>
</feature>
<evidence type="ECO:0000256" key="1">
    <source>
        <dbReference type="SAM" id="Coils"/>
    </source>
</evidence>
<protein>
    <recommendedName>
        <fullName evidence="3">NFACT RNA-binding domain-containing protein</fullName>
    </recommendedName>
</protein>
<evidence type="ECO:0000313" key="4">
    <source>
        <dbReference type="EMBL" id="GGM04776.1"/>
    </source>
</evidence>
<sequence>MEGLMLARVLGDLTPQLPLRTLGWVFPDETTAALLLDGPGPGERRNLVLAYRPPQPVLFVSRERLRGEPHSPFQRFLAARVRGDLLDVQQLKLDRVVALHFAGEAGFVDQAPTRLLFEVTGRNANLLVLEEGEGFTGRIVMAAREVTGSRNRFRTIRSGGPYTPPPPYDKLDPRTLTEEEAQSLSALPLGRWRERLDGLGPLLGAELLRRSGLPGSEAPGGRWPQVLAALRSLAADPTVSQGVMQDGAREAARSEKAAALRRALSEPLEKRVTLLRNQLADVARAEEGVEAAAADREEADLLMAYAHTVAPGSVSAELPAFDGSGPRPLALEPNLSAVQNAEKRYTRARRREEVYERLLEREPVLRAELEEAEARVRHLENATLEELGALADTLQSERPEKSQYGMRFATPGGYEVLVGRNNKENATLTHRLGRSLDYWFHAQGYPGSHVLVRTGGKELAQPDILYAARLAATHSKARGSSNVPVDYTRVKFVWRPRGAPAGAVHYTDQKTVFVDGTPPDEAGASSER</sequence>
<dbReference type="InterPro" id="IPR051608">
    <property type="entry name" value="RQC_Subunit_NEMF"/>
</dbReference>
<dbReference type="Proteomes" id="UP000661918">
    <property type="component" value="Unassembled WGS sequence"/>
</dbReference>
<dbReference type="RefSeq" id="WP_188902429.1">
    <property type="nucleotide sequence ID" value="NZ_BMOM01000006.1"/>
</dbReference>
<dbReference type="InterPro" id="IPR008532">
    <property type="entry name" value="NFACT_RNA-bd"/>
</dbReference>
<feature type="coiled-coil region" evidence="1">
    <location>
        <begin position="338"/>
        <end position="382"/>
    </location>
</feature>
<gene>
    <name evidence="4" type="ORF">GCM10010841_11500</name>
</gene>
<comment type="caution">
    <text evidence="4">The sequence shown here is derived from an EMBL/GenBank/DDBJ whole genome shotgun (WGS) entry which is preliminary data.</text>
</comment>
<proteinExistence type="predicted"/>
<evidence type="ECO:0000313" key="5">
    <source>
        <dbReference type="Proteomes" id="UP000661918"/>
    </source>
</evidence>
<evidence type="ECO:0000259" key="3">
    <source>
        <dbReference type="Pfam" id="PF05670"/>
    </source>
</evidence>